<evidence type="ECO:0000256" key="2">
    <source>
        <dbReference type="SAM" id="MobiDB-lite"/>
    </source>
</evidence>
<dbReference type="EMBL" id="ML994740">
    <property type="protein sequence ID" value="KAF2175211.1"/>
    <property type="molecule type" value="Genomic_DNA"/>
</dbReference>
<evidence type="ECO:0000313" key="5">
    <source>
        <dbReference type="Proteomes" id="UP000800200"/>
    </source>
</evidence>
<sequence>MNGTRGNQKVSPPPTVLSTGPDDRCRIEPILYAGSADWPVTGSSRVYGPPGGPSFLGAPAYTAIPRKSNAPPALPPVSHLLNIAPILPGADPFHTREKRVMVPSLQSSSDRSETEYSNPSQIGRTFQATSSASRRTRGRNLPGPRIMKSPAVSSGESRCKFVTVNSRHGPVNVAADVVIASGEAERKRSLNRKASKRFRDRRKERESELASKIARLERELREAKEQRDYWACRALHQTPDGRHHFPGPESLCASGAVYGGSE</sequence>
<feature type="domain" description="BZIP" evidence="3">
    <location>
        <begin position="183"/>
        <end position="219"/>
    </location>
</feature>
<accession>A0A6A6D732</accession>
<dbReference type="GO" id="GO:0003700">
    <property type="term" value="F:DNA-binding transcription factor activity"/>
    <property type="evidence" value="ECO:0007669"/>
    <property type="project" value="InterPro"/>
</dbReference>
<feature type="compositionally biased region" description="Polar residues" evidence="2">
    <location>
        <begin position="104"/>
        <end position="127"/>
    </location>
</feature>
<dbReference type="AlphaFoldDB" id="A0A6A6D732"/>
<proteinExistence type="predicted"/>
<evidence type="ECO:0000259" key="3">
    <source>
        <dbReference type="Pfam" id="PF07716"/>
    </source>
</evidence>
<dbReference type="SUPFAM" id="SSF57959">
    <property type="entry name" value="Leucine zipper domain"/>
    <property type="match status" value="1"/>
</dbReference>
<name>A0A6A6D732_9PEZI</name>
<keyword evidence="5" id="KW-1185">Reference proteome</keyword>
<feature type="compositionally biased region" description="Polar residues" evidence="2">
    <location>
        <begin position="1"/>
        <end position="10"/>
    </location>
</feature>
<dbReference type="OrthoDB" id="2247093at2759"/>
<dbReference type="Proteomes" id="UP000800200">
    <property type="component" value="Unassembled WGS sequence"/>
</dbReference>
<dbReference type="Pfam" id="PF07716">
    <property type="entry name" value="bZIP_2"/>
    <property type="match status" value="1"/>
</dbReference>
<protein>
    <recommendedName>
        <fullName evidence="3">BZIP domain-containing protein</fullName>
    </recommendedName>
</protein>
<feature type="coiled-coil region" evidence="1">
    <location>
        <begin position="199"/>
        <end position="233"/>
    </location>
</feature>
<evidence type="ECO:0000256" key="1">
    <source>
        <dbReference type="SAM" id="Coils"/>
    </source>
</evidence>
<dbReference type="InterPro" id="IPR004827">
    <property type="entry name" value="bZIP"/>
</dbReference>
<organism evidence="4 5">
    <name type="scientific">Zopfia rhizophila CBS 207.26</name>
    <dbReference type="NCBI Taxonomy" id="1314779"/>
    <lineage>
        <taxon>Eukaryota</taxon>
        <taxon>Fungi</taxon>
        <taxon>Dikarya</taxon>
        <taxon>Ascomycota</taxon>
        <taxon>Pezizomycotina</taxon>
        <taxon>Dothideomycetes</taxon>
        <taxon>Dothideomycetes incertae sedis</taxon>
        <taxon>Zopfiaceae</taxon>
        <taxon>Zopfia</taxon>
    </lineage>
</organism>
<feature type="region of interest" description="Disordered" evidence="2">
    <location>
        <begin position="1"/>
        <end position="23"/>
    </location>
</feature>
<dbReference type="CDD" id="cd14686">
    <property type="entry name" value="bZIP"/>
    <property type="match status" value="1"/>
</dbReference>
<dbReference type="InterPro" id="IPR046347">
    <property type="entry name" value="bZIP_sf"/>
</dbReference>
<gene>
    <name evidence="4" type="ORF">K469DRAFT_78041</name>
</gene>
<reference evidence="4" key="1">
    <citation type="journal article" date="2020" name="Stud. Mycol.">
        <title>101 Dothideomycetes genomes: a test case for predicting lifestyles and emergence of pathogens.</title>
        <authorList>
            <person name="Haridas S."/>
            <person name="Albert R."/>
            <person name="Binder M."/>
            <person name="Bloem J."/>
            <person name="Labutti K."/>
            <person name="Salamov A."/>
            <person name="Andreopoulos B."/>
            <person name="Baker S."/>
            <person name="Barry K."/>
            <person name="Bills G."/>
            <person name="Bluhm B."/>
            <person name="Cannon C."/>
            <person name="Castanera R."/>
            <person name="Culley D."/>
            <person name="Daum C."/>
            <person name="Ezra D."/>
            <person name="Gonzalez J."/>
            <person name="Henrissat B."/>
            <person name="Kuo A."/>
            <person name="Liang C."/>
            <person name="Lipzen A."/>
            <person name="Lutzoni F."/>
            <person name="Magnuson J."/>
            <person name="Mondo S."/>
            <person name="Nolan M."/>
            <person name="Ohm R."/>
            <person name="Pangilinan J."/>
            <person name="Park H.-J."/>
            <person name="Ramirez L."/>
            <person name="Alfaro M."/>
            <person name="Sun H."/>
            <person name="Tritt A."/>
            <person name="Yoshinaga Y."/>
            <person name="Zwiers L.-H."/>
            <person name="Turgeon B."/>
            <person name="Goodwin S."/>
            <person name="Spatafora J."/>
            <person name="Crous P."/>
            <person name="Grigoriev I."/>
        </authorList>
    </citation>
    <scope>NUCLEOTIDE SEQUENCE</scope>
    <source>
        <strain evidence="4">CBS 207.26</strain>
    </source>
</reference>
<keyword evidence="1" id="KW-0175">Coiled coil</keyword>
<evidence type="ECO:0000313" key="4">
    <source>
        <dbReference type="EMBL" id="KAF2175211.1"/>
    </source>
</evidence>
<feature type="region of interest" description="Disordered" evidence="2">
    <location>
        <begin position="102"/>
        <end position="152"/>
    </location>
</feature>